<dbReference type="AlphaFoldDB" id="A0A6J3LU84"/>
<feature type="transmembrane region" description="Helical" evidence="5">
    <location>
        <begin position="301"/>
        <end position="326"/>
    </location>
</feature>
<dbReference type="PANTHER" id="PTHR23502:SF181">
    <property type="entry name" value="MAJOR FACILITATOR SUPERFAMILY (MFS) PROFILE DOMAIN-CONTAINING PROTEIN"/>
    <property type="match status" value="1"/>
</dbReference>
<dbReference type="InterPro" id="IPR036259">
    <property type="entry name" value="MFS_trans_sf"/>
</dbReference>
<feature type="transmembrane region" description="Helical" evidence="5">
    <location>
        <begin position="206"/>
        <end position="226"/>
    </location>
</feature>
<feature type="transmembrane region" description="Helical" evidence="5">
    <location>
        <begin position="142"/>
        <end position="164"/>
    </location>
</feature>
<feature type="transmembrane region" description="Helical" evidence="5">
    <location>
        <begin position="91"/>
        <end position="109"/>
    </location>
</feature>
<organism evidence="8">
    <name type="scientific">Dissoconium aciculare CBS 342.82</name>
    <dbReference type="NCBI Taxonomy" id="1314786"/>
    <lineage>
        <taxon>Eukaryota</taxon>
        <taxon>Fungi</taxon>
        <taxon>Dikarya</taxon>
        <taxon>Ascomycota</taxon>
        <taxon>Pezizomycotina</taxon>
        <taxon>Dothideomycetes</taxon>
        <taxon>Dothideomycetidae</taxon>
        <taxon>Mycosphaerellales</taxon>
        <taxon>Dissoconiaceae</taxon>
        <taxon>Dissoconium</taxon>
    </lineage>
</organism>
<dbReference type="PROSITE" id="PS50850">
    <property type="entry name" value="MFS"/>
    <property type="match status" value="1"/>
</dbReference>
<evidence type="ECO:0000256" key="2">
    <source>
        <dbReference type="ARBA" id="ARBA00022692"/>
    </source>
</evidence>
<feature type="transmembrane region" description="Helical" evidence="5">
    <location>
        <begin position="346"/>
        <end position="365"/>
    </location>
</feature>
<name>A0A6J3LU84_9PEZI</name>
<evidence type="ECO:0000256" key="5">
    <source>
        <dbReference type="SAM" id="Phobius"/>
    </source>
</evidence>
<dbReference type="GeneID" id="54363619"/>
<dbReference type="Proteomes" id="UP000504637">
    <property type="component" value="Unplaced"/>
</dbReference>
<feature type="transmembrane region" description="Helical" evidence="5">
    <location>
        <begin position="50"/>
        <end position="71"/>
    </location>
</feature>
<keyword evidence="3 5" id="KW-1133">Transmembrane helix</keyword>
<reference evidence="8" key="3">
    <citation type="submission" date="2025-08" db="UniProtKB">
        <authorList>
            <consortium name="RefSeq"/>
        </authorList>
    </citation>
    <scope>IDENTIFICATION</scope>
    <source>
        <strain evidence="8">CBS 342.82</strain>
    </source>
</reference>
<accession>A0A6J3LU84</accession>
<evidence type="ECO:0000313" key="8">
    <source>
        <dbReference type="RefSeq" id="XP_033456381.1"/>
    </source>
</evidence>
<evidence type="ECO:0000256" key="1">
    <source>
        <dbReference type="ARBA" id="ARBA00004141"/>
    </source>
</evidence>
<feature type="transmembrane region" description="Helical" evidence="5">
    <location>
        <begin position="118"/>
        <end position="136"/>
    </location>
</feature>
<evidence type="ECO:0000256" key="3">
    <source>
        <dbReference type="ARBA" id="ARBA00022989"/>
    </source>
</evidence>
<evidence type="ECO:0000256" key="4">
    <source>
        <dbReference type="ARBA" id="ARBA00023136"/>
    </source>
</evidence>
<gene>
    <name evidence="8" type="ORF">K489DRAFT_384262</name>
</gene>
<comment type="subcellular location">
    <subcellularLocation>
        <location evidence="1">Membrane</location>
        <topology evidence="1">Multi-pass membrane protein</topology>
    </subcellularLocation>
</comment>
<dbReference type="PANTHER" id="PTHR23502">
    <property type="entry name" value="MAJOR FACILITATOR SUPERFAMILY"/>
    <property type="match status" value="1"/>
</dbReference>
<sequence length="416" mass="45912">MHLHTLKELDNSEGTVQLHDVQSQGEIILHPAPNANDPNDPLRWPKTKKYICFASVCAFTFLTNYGIGGLAPAFYRISLQFNKTPHETSNLLLWPVLVLGISNFFWVPMSNYLGKRPIFVFSTLLLCVSFLWGALAKDYTSLLWSSIVAAFAGSASEAVAAGLVNDLFFTHERGNLFGWYMIAISGGNDIGPLICGFIVGGTSWRVHKWVSFGLAALNFLTVLLLCPETRYQRDNLLSSASIVDSAPGSPSGEKETIKIHESSDEPAQVAKKTFLQDLSLFSGTCQQTSLVKLFLRPLPMIVYPAVILAFLGFAVSLAWVVAINILNSFILQAPPYNWSAGINGLINIPALIGNLFGSWIGGWAVDRYSDWQSRRNNGVFQPETRLHLLWVPAVLVPIGLLAFGYGVERHLHWTSL</sequence>
<dbReference type="RefSeq" id="XP_033456381.1">
    <property type="nucleotide sequence ID" value="XM_033605819.1"/>
</dbReference>
<feature type="domain" description="Major facilitator superfamily (MFS) profile" evidence="6">
    <location>
        <begin position="52"/>
        <end position="416"/>
    </location>
</feature>
<keyword evidence="7" id="KW-1185">Reference proteome</keyword>
<reference evidence="8" key="2">
    <citation type="submission" date="2020-04" db="EMBL/GenBank/DDBJ databases">
        <authorList>
            <consortium name="NCBI Genome Project"/>
        </authorList>
    </citation>
    <scope>NUCLEOTIDE SEQUENCE</scope>
    <source>
        <strain evidence="8">CBS 342.82</strain>
    </source>
</reference>
<dbReference type="SUPFAM" id="SSF103473">
    <property type="entry name" value="MFS general substrate transporter"/>
    <property type="match status" value="1"/>
</dbReference>
<keyword evidence="4 5" id="KW-0472">Membrane</keyword>
<evidence type="ECO:0000313" key="7">
    <source>
        <dbReference type="Proteomes" id="UP000504637"/>
    </source>
</evidence>
<dbReference type="InterPro" id="IPR020846">
    <property type="entry name" value="MFS_dom"/>
</dbReference>
<protein>
    <submittedName>
        <fullName evidence="8">MFS general substrate transporter</fullName>
    </submittedName>
</protein>
<dbReference type="Pfam" id="PF07690">
    <property type="entry name" value="MFS_1"/>
    <property type="match status" value="1"/>
</dbReference>
<feature type="transmembrane region" description="Helical" evidence="5">
    <location>
        <begin position="386"/>
        <end position="407"/>
    </location>
</feature>
<dbReference type="GO" id="GO:0005886">
    <property type="term" value="C:plasma membrane"/>
    <property type="evidence" value="ECO:0007669"/>
    <property type="project" value="TreeGrafter"/>
</dbReference>
<dbReference type="GO" id="GO:0022857">
    <property type="term" value="F:transmembrane transporter activity"/>
    <property type="evidence" value="ECO:0007669"/>
    <property type="project" value="InterPro"/>
</dbReference>
<proteinExistence type="predicted"/>
<dbReference type="OrthoDB" id="268400at2759"/>
<reference evidence="8" key="1">
    <citation type="submission" date="2020-01" db="EMBL/GenBank/DDBJ databases">
        <authorList>
            <consortium name="DOE Joint Genome Institute"/>
            <person name="Haridas S."/>
            <person name="Albert R."/>
            <person name="Binder M."/>
            <person name="Bloem J."/>
            <person name="Labutti K."/>
            <person name="Salamov A."/>
            <person name="Andreopoulos B."/>
            <person name="Baker S.E."/>
            <person name="Barry K."/>
            <person name="Bills G."/>
            <person name="Bluhm B.H."/>
            <person name="Cannon C."/>
            <person name="Castanera R."/>
            <person name="Culley D.E."/>
            <person name="Daum C."/>
            <person name="Ezra D."/>
            <person name="Gonzalez J.B."/>
            <person name="Henrissat B."/>
            <person name="Kuo A."/>
            <person name="Liang C."/>
            <person name="Lipzen A."/>
            <person name="Lutzoni F."/>
            <person name="Magnuson J."/>
            <person name="Mondo S."/>
            <person name="Nolan M."/>
            <person name="Ohm R."/>
            <person name="Pangilinan J."/>
            <person name="Park H.-J."/>
            <person name="Ramirez L."/>
            <person name="Alfaro M."/>
            <person name="Sun H."/>
            <person name="Tritt A."/>
            <person name="Yoshinaga Y."/>
            <person name="Zwiers L.-H."/>
            <person name="Turgeon B.G."/>
            <person name="Goodwin S.B."/>
            <person name="Spatafora J.W."/>
            <person name="Crous P.W."/>
            <person name="Grigoriev I.V."/>
        </authorList>
    </citation>
    <scope>NUCLEOTIDE SEQUENCE</scope>
    <source>
        <strain evidence="8">CBS 342.82</strain>
    </source>
</reference>
<evidence type="ECO:0000259" key="6">
    <source>
        <dbReference type="PROSITE" id="PS50850"/>
    </source>
</evidence>
<dbReference type="Gene3D" id="1.20.1250.20">
    <property type="entry name" value="MFS general substrate transporter like domains"/>
    <property type="match status" value="1"/>
</dbReference>
<keyword evidence="2 5" id="KW-0812">Transmembrane</keyword>
<dbReference type="InterPro" id="IPR011701">
    <property type="entry name" value="MFS"/>
</dbReference>
<feature type="transmembrane region" description="Helical" evidence="5">
    <location>
        <begin position="176"/>
        <end position="200"/>
    </location>
</feature>